<gene>
    <name evidence="8 10" type="primary">tilS</name>
    <name evidence="10" type="ORF">NFX39_05820</name>
</gene>
<evidence type="ECO:0000313" key="11">
    <source>
        <dbReference type="Proteomes" id="UP001523234"/>
    </source>
</evidence>
<dbReference type="PANTHER" id="PTHR43033:SF1">
    <property type="entry name" value="TRNA(ILE)-LYSIDINE SYNTHASE-RELATED"/>
    <property type="match status" value="1"/>
</dbReference>
<keyword evidence="11" id="KW-1185">Reference proteome</keyword>
<evidence type="ECO:0000313" key="10">
    <source>
        <dbReference type="EMBL" id="MCO0832594.1"/>
    </source>
</evidence>
<comment type="catalytic activity">
    <reaction evidence="7 8">
        <text>cytidine(34) in tRNA(Ile2) + L-lysine + ATP = lysidine(34) in tRNA(Ile2) + AMP + diphosphate + H(+)</text>
        <dbReference type="Rhea" id="RHEA:43744"/>
        <dbReference type="Rhea" id="RHEA-COMP:10625"/>
        <dbReference type="Rhea" id="RHEA-COMP:10670"/>
        <dbReference type="ChEBI" id="CHEBI:15378"/>
        <dbReference type="ChEBI" id="CHEBI:30616"/>
        <dbReference type="ChEBI" id="CHEBI:32551"/>
        <dbReference type="ChEBI" id="CHEBI:33019"/>
        <dbReference type="ChEBI" id="CHEBI:82748"/>
        <dbReference type="ChEBI" id="CHEBI:83665"/>
        <dbReference type="ChEBI" id="CHEBI:456215"/>
        <dbReference type="EC" id="6.3.4.19"/>
    </reaction>
</comment>
<comment type="similarity">
    <text evidence="8">Belongs to the tRNA(Ile)-lysidine synthase family.</text>
</comment>
<accession>A0ABT0ZRI2</accession>
<comment type="caution">
    <text evidence="10">The sequence shown here is derived from an EMBL/GenBank/DDBJ whole genome shotgun (WGS) entry which is preliminary data.</text>
</comment>
<comment type="domain">
    <text evidence="8">The N-terminal region contains the highly conserved SGGXDS motif, predicted to be a P-loop motif involved in ATP binding.</text>
</comment>
<dbReference type="EMBL" id="JAMWYK010000008">
    <property type="protein sequence ID" value="MCO0832594.1"/>
    <property type="molecule type" value="Genomic_DNA"/>
</dbReference>
<sequence>MQEKIKQTIQKFELPSKVVVACSGGVDSIVLLEALVRFRPDITVAVAHVNYHIREDADDDADFVRATAADHGLDFYEKVVDLSKETVAVEEKARDIRYAFFKEVAEKAHASGILLAQHKNDQAETVLLQIIRGGAYQQKAGMLAHSGDYYRPFLCLSKEELVTYAKQNGLSWHEDYTNLDPDYTPRNMIRNNVLPALEGINEQAVDHLVQWAKGAQKEQAFLSESVKADLGMFKSDYRRIKEDWWPFFLKELAKEAGLYQLKEEQVDAFCHVLLNDKKPNAAISLTNGYAFTKTYDRVAVRKGPSNPEKSGEKLLKAGQKKARLVLELDQWYFLTDLMLAVQNREQVKATDSVLTLPGDLDGAVILEQADEDSEVPIKGGHKSIRRLLIDQKIPQEVRSETYLLLDRNENVLAVWLGRKHWYKSANWPADRPSGKQCLVWRIEGN</sequence>
<dbReference type="InterPro" id="IPR014729">
    <property type="entry name" value="Rossmann-like_a/b/a_fold"/>
</dbReference>
<evidence type="ECO:0000256" key="4">
    <source>
        <dbReference type="ARBA" id="ARBA00022694"/>
    </source>
</evidence>
<dbReference type="InterPro" id="IPR012094">
    <property type="entry name" value="tRNA_Ile_lys_synt"/>
</dbReference>
<dbReference type="NCBIfam" id="TIGR02433">
    <property type="entry name" value="lysidine_TilS_C"/>
    <property type="match status" value="1"/>
</dbReference>
<reference evidence="10 11" key="1">
    <citation type="submission" date="2022-06" db="EMBL/GenBank/DDBJ databases">
        <title>Fructobacillus taiwanensis sp. nov., isolated from the honeybee.</title>
        <authorList>
            <person name="Chen Y.-S."/>
            <person name="Wang L.-T."/>
            <person name="Lee Y.-S."/>
            <person name="Chang Y.-C."/>
            <person name="Wu H.-C."/>
            <person name="Liao C.-Y."/>
            <person name="Chen W.-H."/>
            <person name="Deng J.-N."/>
            <person name="Wang Y.-H."/>
        </authorList>
    </citation>
    <scope>NUCLEOTIDE SEQUENCE [LARGE SCALE GENOMIC DNA]</scope>
    <source>
        <strain evidence="10 11">W13</strain>
    </source>
</reference>
<evidence type="ECO:0000256" key="8">
    <source>
        <dbReference type="HAMAP-Rule" id="MF_01161"/>
    </source>
</evidence>
<feature type="binding site" evidence="8">
    <location>
        <begin position="23"/>
        <end position="28"/>
    </location>
    <ligand>
        <name>ATP</name>
        <dbReference type="ChEBI" id="CHEBI:30616"/>
    </ligand>
</feature>
<evidence type="ECO:0000256" key="1">
    <source>
        <dbReference type="ARBA" id="ARBA00004496"/>
    </source>
</evidence>
<keyword evidence="3 8" id="KW-0436">Ligase</keyword>
<keyword evidence="4 8" id="KW-0819">tRNA processing</keyword>
<dbReference type="NCBIfam" id="TIGR02432">
    <property type="entry name" value="lysidine_TilS_N"/>
    <property type="match status" value="1"/>
</dbReference>
<evidence type="ECO:0000256" key="2">
    <source>
        <dbReference type="ARBA" id="ARBA00022490"/>
    </source>
</evidence>
<comment type="subcellular location">
    <subcellularLocation>
        <location evidence="1 8">Cytoplasm</location>
    </subcellularLocation>
</comment>
<dbReference type="PANTHER" id="PTHR43033">
    <property type="entry name" value="TRNA(ILE)-LYSIDINE SYNTHASE-RELATED"/>
    <property type="match status" value="1"/>
</dbReference>
<protein>
    <recommendedName>
        <fullName evidence="8">tRNA(Ile)-lysidine synthase</fullName>
        <ecNumber evidence="8">6.3.4.19</ecNumber>
    </recommendedName>
    <alternativeName>
        <fullName evidence="8">tRNA(Ile)-2-lysyl-cytidine synthase</fullName>
    </alternativeName>
    <alternativeName>
        <fullName evidence="8">tRNA(Ile)-lysidine synthetase</fullName>
    </alternativeName>
</protein>
<keyword evidence="6 8" id="KW-0067">ATP-binding</keyword>
<evidence type="ECO:0000256" key="7">
    <source>
        <dbReference type="ARBA" id="ARBA00048539"/>
    </source>
</evidence>
<dbReference type="HAMAP" id="MF_01161">
    <property type="entry name" value="tRNA_Ile_lys_synt"/>
    <property type="match status" value="1"/>
</dbReference>
<dbReference type="GO" id="GO:0032267">
    <property type="term" value="F:tRNA(Ile)-lysidine synthase activity"/>
    <property type="evidence" value="ECO:0007669"/>
    <property type="project" value="UniProtKB-EC"/>
</dbReference>
<proteinExistence type="inferred from homology"/>
<dbReference type="InterPro" id="IPR011063">
    <property type="entry name" value="TilS/TtcA_N"/>
</dbReference>
<dbReference type="SUPFAM" id="SSF52402">
    <property type="entry name" value="Adenine nucleotide alpha hydrolases-like"/>
    <property type="match status" value="1"/>
</dbReference>
<dbReference type="InterPro" id="IPR012796">
    <property type="entry name" value="Lysidine-tRNA-synth_C"/>
</dbReference>
<dbReference type="InterPro" id="IPR012795">
    <property type="entry name" value="tRNA_Ile_lys_synt_N"/>
</dbReference>
<dbReference type="SUPFAM" id="SSF56037">
    <property type="entry name" value="PheT/TilS domain"/>
    <property type="match status" value="1"/>
</dbReference>
<evidence type="ECO:0000259" key="9">
    <source>
        <dbReference type="Pfam" id="PF01171"/>
    </source>
</evidence>
<dbReference type="Gene3D" id="3.40.50.620">
    <property type="entry name" value="HUPs"/>
    <property type="match status" value="1"/>
</dbReference>
<evidence type="ECO:0000256" key="6">
    <source>
        <dbReference type="ARBA" id="ARBA00022840"/>
    </source>
</evidence>
<evidence type="ECO:0000256" key="3">
    <source>
        <dbReference type="ARBA" id="ARBA00022598"/>
    </source>
</evidence>
<name>A0ABT0ZRI2_9LACO</name>
<feature type="domain" description="tRNA(Ile)-lysidine/2-thiocytidine synthase N-terminal" evidence="9">
    <location>
        <begin position="17"/>
        <end position="192"/>
    </location>
</feature>
<dbReference type="Proteomes" id="UP001523234">
    <property type="component" value="Unassembled WGS sequence"/>
</dbReference>
<dbReference type="Pfam" id="PF01171">
    <property type="entry name" value="ATP_bind_3"/>
    <property type="match status" value="1"/>
</dbReference>
<comment type="function">
    <text evidence="8">Ligates lysine onto the cytidine present at position 34 of the AUA codon-specific tRNA(Ile) that contains the anticodon CAU, in an ATP-dependent manner. Cytidine is converted to lysidine, thus changing the amino acid specificity of the tRNA from methionine to isoleucine.</text>
</comment>
<keyword evidence="5 8" id="KW-0547">Nucleotide-binding</keyword>
<dbReference type="CDD" id="cd01992">
    <property type="entry name" value="TilS_N"/>
    <property type="match status" value="1"/>
</dbReference>
<dbReference type="RefSeq" id="WP_252443907.1">
    <property type="nucleotide sequence ID" value="NZ_JAMWYK010000008.1"/>
</dbReference>
<evidence type="ECO:0000256" key="5">
    <source>
        <dbReference type="ARBA" id="ARBA00022741"/>
    </source>
</evidence>
<dbReference type="EC" id="6.3.4.19" evidence="8"/>
<keyword evidence="2 8" id="KW-0963">Cytoplasm</keyword>
<organism evidence="10 11">
    <name type="scientific">Fructobacillus apis</name>
    <dbReference type="NCBI Taxonomy" id="2935017"/>
    <lineage>
        <taxon>Bacteria</taxon>
        <taxon>Bacillati</taxon>
        <taxon>Bacillota</taxon>
        <taxon>Bacilli</taxon>
        <taxon>Lactobacillales</taxon>
        <taxon>Lactobacillaceae</taxon>
        <taxon>Fructobacillus</taxon>
    </lineage>
</organism>